<keyword evidence="2" id="KW-1185">Reference proteome</keyword>
<accession>A0ABV6Z5D5</accession>
<gene>
    <name evidence="1" type="ORF">ACFL27_25940</name>
</gene>
<dbReference type="EMBL" id="JBHPBY010000559">
    <property type="protein sequence ID" value="MFC1853639.1"/>
    <property type="molecule type" value="Genomic_DNA"/>
</dbReference>
<sequence>MGNFYTNITVWGPRINQAPGLIRDLGREAYIINCNDACVIYDRECENQDSEILAALAEHVASKLETISFAVLNHDDDILWFQLYNGSDLVAEYANQGGPKTDVQALCKTFNRPGTTIQVRWFLLKPFIFQVTRHDRLARALGIPAESVGFGYHYINKGELPAGIEKDEVIHITRWV</sequence>
<protein>
    <submittedName>
        <fullName evidence="1">Uncharacterized protein</fullName>
    </submittedName>
</protein>
<comment type="caution">
    <text evidence="1">The sequence shown here is derived from an EMBL/GenBank/DDBJ whole genome shotgun (WGS) entry which is preliminary data.</text>
</comment>
<proteinExistence type="predicted"/>
<name>A0ABV6Z5D5_UNCC1</name>
<evidence type="ECO:0000313" key="2">
    <source>
        <dbReference type="Proteomes" id="UP001594351"/>
    </source>
</evidence>
<dbReference type="Proteomes" id="UP001594351">
    <property type="component" value="Unassembled WGS sequence"/>
</dbReference>
<evidence type="ECO:0000313" key="1">
    <source>
        <dbReference type="EMBL" id="MFC1853639.1"/>
    </source>
</evidence>
<organism evidence="1 2">
    <name type="scientific">candidate division CSSED10-310 bacterium</name>
    <dbReference type="NCBI Taxonomy" id="2855610"/>
    <lineage>
        <taxon>Bacteria</taxon>
        <taxon>Bacteria division CSSED10-310</taxon>
    </lineage>
</organism>
<reference evidence="1 2" key="1">
    <citation type="submission" date="2024-09" db="EMBL/GenBank/DDBJ databases">
        <title>Laminarin stimulates single cell rates of sulfate reduction while oxygen inhibits transcriptomic activity in coastal marine sediment.</title>
        <authorList>
            <person name="Lindsay M."/>
            <person name="Orcutt B."/>
            <person name="Emerson D."/>
            <person name="Stepanauskas R."/>
            <person name="D'Angelo T."/>
        </authorList>
    </citation>
    <scope>NUCLEOTIDE SEQUENCE [LARGE SCALE GENOMIC DNA]</scope>
    <source>
        <strain evidence="1">SAG AM-311-K15</strain>
    </source>
</reference>